<dbReference type="EMBL" id="RZNX01000002">
    <property type="protein sequence ID" value="RUT33383.1"/>
    <property type="molecule type" value="Genomic_DNA"/>
</dbReference>
<protein>
    <submittedName>
        <fullName evidence="12">ABC transporter ATP-binding protein</fullName>
    </submittedName>
</protein>
<dbReference type="Pfam" id="PF00005">
    <property type="entry name" value="ABC_tran"/>
    <property type="match status" value="1"/>
</dbReference>
<dbReference type="GO" id="GO:0005524">
    <property type="term" value="F:ATP binding"/>
    <property type="evidence" value="ECO:0007669"/>
    <property type="project" value="UniProtKB-KW"/>
</dbReference>
<organism evidence="12 13">
    <name type="scientific">Paenibacillus zeisoli</name>
    <dbReference type="NCBI Taxonomy" id="2496267"/>
    <lineage>
        <taxon>Bacteria</taxon>
        <taxon>Bacillati</taxon>
        <taxon>Bacillota</taxon>
        <taxon>Bacilli</taxon>
        <taxon>Bacillales</taxon>
        <taxon>Paenibacillaceae</taxon>
        <taxon>Paenibacillus</taxon>
    </lineage>
</organism>
<evidence type="ECO:0000256" key="9">
    <source>
        <dbReference type="SAM" id="Phobius"/>
    </source>
</evidence>
<feature type="transmembrane region" description="Helical" evidence="9">
    <location>
        <begin position="155"/>
        <end position="178"/>
    </location>
</feature>
<dbReference type="InterPro" id="IPR003439">
    <property type="entry name" value="ABC_transporter-like_ATP-bd"/>
</dbReference>
<proteinExistence type="predicted"/>
<dbReference type="InterPro" id="IPR039421">
    <property type="entry name" value="Type_1_exporter"/>
</dbReference>
<dbReference type="OrthoDB" id="9770415at2"/>
<keyword evidence="7 9" id="KW-1133">Transmembrane helix</keyword>
<evidence type="ECO:0000259" key="10">
    <source>
        <dbReference type="PROSITE" id="PS50893"/>
    </source>
</evidence>
<dbReference type="PROSITE" id="PS00211">
    <property type="entry name" value="ABC_TRANSPORTER_1"/>
    <property type="match status" value="1"/>
</dbReference>
<feature type="domain" description="ABC transporter" evidence="10">
    <location>
        <begin position="371"/>
        <end position="606"/>
    </location>
</feature>
<dbReference type="FunFam" id="3.40.50.300:FF:000854">
    <property type="entry name" value="Multidrug ABC transporter ATP-binding protein"/>
    <property type="match status" value="1"/>
</dbReference>
<dbReference type="SUPFAM" id="SSF52540">
    <property type="entry name" value="P-loop containing nucleoside triphosphate hydrolases"/>
    <property type="match status" value="1"/>
</dbReference>
<sequence>MIKIFRFLKPYRIPLIFVIVLVFLQSLSELYLPTLMADIVNHGVVKGDIRYIWRIGLFMLLVAFGGIITSIAASYFSSRVATGFGKTLRSKVFSHVERFSLEEFDKLGTASLITRTTNDITQIQQVLLMMMRMMVSAPLLAIGGIIMAMSKDKTLSLVFVVIIPVLVGAILLIAGRGIPLFKIIQKRIDRLNLVLREGLTGIRVIRSFNRTEHEAKRFEKANFDLTETSIKVNKVMAAMMPTMMLVLNVSSIAIIWYGGIRIDNGSMAVGDLIAFLQYAMQIMFSFIMVSIMFVMVPRASASAVRINEVLDTLPKIKDLEPGQAAGNTGLDSAEDALSKEYGESERVDEQDEYEQYEKSEEYVVPSLKGYVEFDNVSFSYPGAEQPAVEGITFKAMPGEVTAIIGGTGSGKTTLISLIPRFYDVGNGRVLVDGQDVRDLPQEELRAKIGFVPQKAVLFTGSIADNIRYGNEAATDEEVEQAARIAQAEEFISEMEKGYEAAISQGGNNVSGGQKQRLSIARALVRRPEIYIFDDSFSALDFKTDAKLRAALKAETGESTVIIVAQRVSTVKDADRIIVMDESRIAGMGTHRELLESSGVYREIVYSQLSEEEIA</sequence>
<feature type="transmembrane region" description="Helical" evidence="9">
    <location>
        <begin position="126"/>
        <end position="149"/>
    </location>
</feature>
<dbReference type="GO" id="GO:0016887">
    <property type="term" value="F:ATP hydrolysis activity"/>
    <property type="evidence" value="ECO:0007669"/>
    <property type="project" value="InterPro"/>
</dbReference>
<dbReference type="PROSITE" id="PS50929">
    <property type="entry name" value="ABC_TM1F"/>
    <property type="match status" value="1"/>
</dbReference>
<name>A0A3S1BU22_9BACL</name>
<dbReference type="PANTHER" id="PTHR43394">
    <property type="entry name" value="ATP-DEPENDENT PERMEASE MDL1, MITOCHONDRIAL"/>
    <property type="match status" value="1"/>
</dbReference>
<dbReference type="InterPro" id="IPR027417">
    <property type="entry name" value="P-loop_NTPase"/>
</dbReference>
<reference evidence="12 13" key="1">
    <citation type="submission" date="2018-12" db="EMBL/GenBank/DDBJ databases">
        <authorList>
            <person name="Sun L."/>
            <person name="Chen Z."/>
        </authorList>
    </citation>
    <scope>NUCLEOTIDE SEQUENCE [LARGE SCALE GENOMIC DNA]</scope>
    <source>
        <strain evidence="12 13">3-5-3</strain>
    </source>
</reference>
<evidence type="ECO:0000256" key="4">
    <source>
        <dbReference type="ARBA" id="ARBA00022692"/>
    </source>
</evidence>
<dbReference type="RefSeq" id="WP_127198498.1">
    <property type="nucleotide sequence ID" value="NZ_RZNX01000002.1"/>
</dbReference>
<keyword evidence="3" id="KW-1003">Cell membrane</keyword>
<comment type="caution">
    <text evidence="12">The sequence shown here is derived from an EMBL/GenBank/DDBJ whole genome shotgun (WGS) entry which is preliminary data.</text>
</comment>
<dbReference type="CDD" id="cd18548">
    <property type="entry name" value="ABC_6TM_Tm287_like"/>
    <property type="match status" value="1"/>
</dbReference>
<evidence type="ECO:0000256" key="2">
    <source>
        <dbReference type="ARBA" id="ARBA00022448"/>
    </source>
</evidence>
<keyword evidence="8 9" id="KW-0472">Membrane</keyword>
<dbReference type="SUPFAM" id="SSF90123">
    <property type="entry name" value="ABC transporter transmembrane region"/>
    <property type="match status" value="1"/>
</dbReference>
<accession>A0A3S1BU22</accession>
<evidence type="ECO:0000256" key="6">
    <source>
        <dbReference type="ARBA" id="ARBA00022840"/>
    </source>
</evidence>
<dbReference type="InterPro" id="IPR011527">
    <property type="entry name" value="ABC1_TM_dom"/>
</dbReference>
<dbReference type="InterPro" id="IPR036640">
    <property type="entry name" value="ABC1_TM_sf"/>
</dbReference>
<dbReference type="AlphaFoldDB" id="A0A3S1BU22"/>
<dbReference type="PROSITE" id="PS50893">
    <property type="entry name" value="ABC_TRANSPORTER_2"/>
    <property type="match status" value="1"/>
</dbReference>
<keyword evidence="4 9" id="KW-0812">Transmembrane</keyword>
<feature type="transmembrane region" description="Helical" evidence="9">
    <location>
        <begin position="52"/>
        <end position="76"/>
    </location>
</feature>
<evidence type="ECO:0000313" key="12">
    <source>
        <dbReference type="EMBL" id="RUT33383.1"/>
    </source>
</evidence>
<feature type="domain" description="ABC transmembrane type-1" evidence="11">
    <location>
        <begin position="16"/>
        <end position="298"/>
    </location>
</feature>
<dbReference type="GO" id="GO:0015421">
    <property type="term" value="F:ABC-type oligopeptide transporter activity"/>
    <property type="evidence" value="ECO:0007669"/>
    <property type="project" value="TreeGrafter"/>
</dbReference>
<gene>
    <name evidence="12" type="ORF">EJP77_06970</name>
</gene>
<dbReference type="Pfam" id="PF00664">
    <property type="entry name" value="ABC_membrane"/>
    <property type="match status" value="1"/>
</dbReference>
<dbReference type="Proteomes" id="UP000272464">
    <property type="component" value="Unassembled WGS sequence"/>
</dbReference>
<keyword evidence="5" id="KW-0547">Nucleotide-binding</keyword>
<evidence type="ECO:0000313" key="13">
    <source>
        <dbReference type="Proteomes" id="UP000272464"/>
    </source>
</evidence>
<evidence type="ECO:0000256" key="1">
    <source>
        <dbReference type="ARBA" id="ARBA00004651"/>
    </source>
</evidence>
<evidence type="ECO:0000259" key="11">
    <source>
        <dbReference type="PROSITE" id="PS50929"/>
    </source>
</evidence>
<feature type="transmembrane region" description="Helical" evidence="9">
    <location>
        <begin position="235"/>
        <end position="258"/>
    </location>
</feature>
<comment type="subcellular location">
    <subcellularLocation>
        <location evidence="1">Cell membrane</location>
        <topology evidence="1">Multi-pass membrane protein</topology>
    </subcellularLocation>
</comment>
<keyword evidence="2" id="KW-0813">Transport</keyword>
<evidence type="ECO:0000256" key="5">
    <source>
        <dbReference type="ARBA" id="ARBA00022741"/>
    </source>
</evidence>
<evidence type="ECO:0000256" key="7">
    <source>
        <dbReference type="ARBA" id="ARBA00022989"/>
    </source>
</evidence>
<evidence type="ECO:0000256" key="8">
    <source>
        <dbReference type="ARBA" id="ARBA00023136"/>
    </source>
</evidence>
<dbReference type="GO" id="GO:0005886">
    <property type="term" value="C:plasma membrane"/>
    <property type="evidence" value="ECO:0007669"/>
    <property type="project" value="UniProtKB-SubCell"/>
</dbReference>
<dbReference type="SMART" id="SM00382">
    <property type="entry name" value="AAA"/>
    <property type="match status" value="1"/>
</dbReference>
<dbReference type="PANTHER" id="PTHR43394:SF1">
    <property type="entry name" value="ATP-BINDING CASSETTE SUB-FAMILY B MEMBER 10, MITOCHONDRIAL"/>
    <property type="match status" value="1"/>
</dbReference>
<feature type="transmembrane region" description="Helical" evidence="9">
    <location>
        <begin position="278"/>
        <end position="296"/>
    </location>
</feature>
<dbReference type="Gene3D" id="3.40.50.300">
    <property type="entry name" value="P-loop containing nucleotide triphosphate hydrolases"/>
    <property type="match status" value="1"/>
</dbReference>
<dbReference type="InterPro" id="IPR017871">
    <property type="entry name" value="ABC_transporter-like_CS"/>
</dbReference>
<keyword evidence="13" id="KW-1185">Reference proteome</keyword>
<dbReference type="InterPro" id="IPR003593">
    <property type="entry name" value="AAA+_ATPase"/>
</dbReference>
<dbReference type="FunFam" id="1.20.1560.10:FF:000040">
    <property type="entry name" value="Multidrug ABC transporter ATP-binding protein"/>
    <property type="match status" value="1"/>
</dbReference>
<evidence type="ECO:0000256" key="3">
    <source>
        <dbReference type="ARBA" id="ARBA00022475"/>
    </source>
</evidence>
<dbReference type="Gene3D" id="1.20.1560.10">
    <property type="entry name" value="ABC transporter type 1, transmembrane domain"/>
    <property type="match status" value="2"/>
</dbReference>
<keyword evidence="6 12" id="KW-0067">ATP-binding</keyword>